<protein>
    <submittedName>
        <fullName evidence="1">Uncharacterized protein</fullName>
    </submittedName>
</protein>
<comment type="caution">
    <text evidence="1">The sequence shown here is derived from an EMBL/GenBank/DDBJ whole genome shotgun (WGS) entry which is preliminary data.</text>
</comment>
<evidence type="ECO:0000313" key="2">
    <source>
        <dbReference type="Proteomes" id="UP000290289"/>
    </source>
</evidence>
<accession>A0A498I4Q4</accession>
<gene>
    <name evidence="1" type="ORF">DVH24_019329</name>
</gene>
<name>A0A498I4Q4_MALDO</name>
<proteinExistence type="predicted"/>
<sequence>MGVPVCLEVENLNGLQAASPLRPSLAGDANKALSSTPSLDTLKFESGRAIWQNQDDWERWCKISTVKSHRDRLRATRSGGAGRHGCERRAGAGLGQVVRSRRNWTTRSLMLGYW</sequence>
<dbReference type="AlphaFoldDB" id="A0A498I4Q4"/>
<dbReference type="Proteomes" id="UP000290289">
    <property type="component" value="Chromosome 14"/>
</dbReference>
<organism evidence="1 2">
    <name type="scientific">Malus domestica</name>
    <name type="common">Apple</name>
    <name type="synonym">Pyrus malus</name>
    <dbReference type="NCBI Taxonomy" id="3750"/>
    <lineage>
        <taxon>Eukaryota</taxon>
        <taxon>Viridiplantae</taxon>
        <taxon>Streptophyta</taxon>
        <taxon>Embryophyta</taxon>
        <taxon>Tracheophyta</taxon>
        <taxon>Spermatophyta</taxon>
        <taxon>Magnoliopsida</taxon>
        <taxon>eudicotyledons</taxon>
        <taxon>Gunneridae</taxon>
        <taxon>Pentapetalae</taxon>
        <taxon>rosids</taxon>
        <taxon>fabids</taxon>
        <taxon>Rosales</taxon>
        <taxon>Rosaceae</taxon>
        <taxon>Amygdaloideae</taxon>
        <taxon>Maleae</taxon>
        <taxon>Malus</taxon>
    </lineage>
</organism>
<reference evidence="1 2" key="1">
    <citation type="submission" date="2018-10" db="EMBL/GenBank/DDBJ databases">
        <title>A high-quality apple genome assembly.</title>
        <authorList>
            <person name="Hu J."/>
        </authorList>
    </citation>
    <scope>NUCLEOTIDE SEQUENCE [LARGE SCALE GENOMIC DNA]</scope>
    <source>
        <strain evidence="2">cv. HFTH1</strain>
        <tissue evidence="1">Young leaf</tissue>
    </source>
</reference>
<keyword evidence="2" id="KW-1185">Reference proteome</keyword>
<dbReference type="EMBL" id="RDQH01000340">
    <property type="protein sequence ID" value="RXH76441.1"/>
    <property type="molecule type" value="Genomic_DNA"/>
</dbReference>
<evidence type="ECO:0000313" key="1">
    <source>
        <dbReference type="EMBL" id="RXH76441.1"/>
    </source>
</evidence>